<evidence type="ECO:0000313" key="3">
    <source>
        <dbReference type="EMBL" id="MBU5437706.1"/>
    </source>
</evidence>
<sequence length="432" mass="49099">MEVKIMDFKQSLKSEGSKNNAKLQKDKNFMDILSTTNNNIKDLNKEVNKDNNLNSSKETALNPNEGQTNKVDEEENKVEFNEKNKTAGYENIINLFNLISGSIEEVESEKLIDNEVFKLSETELVIQDDSISTISESNSIDEAMDLSLHNSVLAVNTESGKKSNTSVEEMTQFLKTDDVKTKNLLTDNILNEDVEAEIEINKENKSIELKSNTGLDDGEVFNKLESQISMTEGNSLNQEDYSNQEENAKKDVDMDMELDLSSVFNKGKLGFDNDIKLEKEETHQVERREIFQQIVDKIKISLNEEKNEIKIKLKPEILGELVLKIEMEDGVVLAKALVDNYRTKELIETNLIQLKEGMKESGLEIKTFEVFVGNNSDFDKKNSSEFNFKPKNKKIKVKNEETKKIVGYEDNSLSEPINNMGIYNESSLNILA</sequence>
<keyword evidence="4" id="KW-1185">Reference proteome</keyword>
<proteinExistence type="predicted"/>
<feature type="region of interest" description="Disordered" evidence="1">
    <location>
        <begin position="47"/>
        <end position="72"/>
    </location>
</feature>
<feature type="compositionally biased region" description="Basic and acidic residues" evidence="1">
    <location>
        <begin position="1"/>
        <end position="16"/>
    </location>
</feature>
<comment type="caution">
    <text evidence="3">The sequence shown here is derived from an EMBL/GenBank/DDBJ whole genome shotgun (WGS) entry which is preliminary data.</text>
</comment>
<keyword evidence="3" id="KW-0969">Cilium</keyword>
<gene>
    <name evidence="3" type="ORF">KQI42_06790</name>
</gene>
<feature type="domain" description="Flagellar hook-length control protein-like C-terminal" evidence="2">
    <location>
        <begin position="298"/>
        <end position="377"/>
    </location>
</feature>
<dbReference type="Proteomes" id="UP000749471">
    <property type="component" value="Unassembled WGS sequence"/>
</dbReference>
<name>A0ABS6E592_9FIRM</name>
<keyword evidence="3" id="KW-0966">Cell projection</keyword>
<dbReference type="EMBL" id="JAHLPM010000004">
    <property type="protein sequence ID" value="MBU5437706.1"/>
    <property type="molecule type" value="Genomic_DNA"/>
</dbReference>
<evidence type="ECO:0000313" key="4">
    <source>
        <dbReference type="Proteomes" id="UP000749471"/>
    </source>
</evidence>
<feature type="region of interest" description="Disordered" evidence="1">
    <location>
        <begin position="1"/>
        <end position="23"/>
    </location>
</feature>
<accession>A0ABS6E592</accession>
<protein>
    <submittedName>
        <fullName evidence="3">Flagellar hook-length control protein FliK</fullName>
    </submittedName>
</protein>
<dbReference type="Pfam" id="PF02120">
    <property type="entry name" value="Flg_hook"/>
    <property type="match status" value="1"/>
</dbReference>
<feature type="compositionally biased region" description="Polar residues" evidence="1">
    <location>
        <begin position="50"/>
        <end position="68"/>
    </location>
</feature>
<dbReference type="InterPro" id="IPR021136">
    <property type="entry name" value="Flagellar_hook_control-like_C"/>
</dbReference>
<reference evidence="3 4" key="1">
    <citation type="submission" date="2021-06" db="EMBL/GenBank/DDBJ databases">
        <authorList>
            <person name="Sun Q."/>
            <person name="Li D."/>
        </authorList>
    </citation>
    <scope>NUCLEOTIDE SEQUENCE [LARGE SCALE GENOMIC DNA]</scope>
    <source>
        <strain evidence="3 4">MSJ-40</strain>
    </source>
</reference>
<dbReference type="CDD" id="cd17470">
    <property type="entry name" value="T3SS_Flik_C"/>
    <property type="match status" value="1"/>
</dbReference>
<dbReference type="RefSeq" id="WP_216518065.1">
    <property type="nucleotide sequence ID" value="NZ_JAHLPM010000004.1"/>
</dbReference>
<evidence type="ECO:0000256" key="1">
    <source>
        <dbReference type="SAM" id="MobiDB-lite"/>
    </source>
</evidence>
<evidence type="ECO:0000259" key="2">
    <source>
        <dbReference type="Pfam" id="PF02120"/>
    </source>
</evidence>
<organism evidence="3 4">
    <name type="scientific">Tissierella simiarum</name>
    <dbReference type="NCBI Taxonomy" id="2841534"/>
    <lineage>
        <taxon>Bacteria</taxon>
        <taxon>Bacillati</taxon>
        <taxon>Bacillota</taxon>
        <taxon>Tissierellia</taxon>
        <taxon>Tissierellales</taxon>
        <taxon>Tissierellaceae</taxon>
        <taxon>Tissierella</taxon>
    </lineage>
</organism>
<keyword evidence="3" id="KW-0282">Flagellum</keyword>